<organism evidence="1 2">
    <name type="scientific">Nocardia mexicana</name>
    <dbReference type="NCBI Taxonomy" id="279262"/>
    <lineage>
        <taxon>Bacteria</taxon>
        <taxon>Bacillati</taxon>
        <taxon>Actinomycetota</taxon>
        <taxon>Actinomycetes</taxon>
        <taxon>Mycobacteriales</taxon>
        <taxon>Nocardiaceae</taxon>
        <taxon>Nocardia</taxon>
    </lineage>
</organism>
<proteinExistence type="predicted"/>
<dbReference type="AlphaFoldDB" id="A0A370GG54"/>
<keyword evidence="2" id="KW-1185">Reference proteome</keyword>
<dbReference type="Pfam" id="PF10604">
    <property type="entry name" value="Polyketide_cyc2"/>
    <property type="match status" value="1"/>
</dbReference>
<dbReference type="SUPFAM" id="SSF55961">
    <property type="entry name" value="Bet v1-like"/>
    <property type="match status" value="1"/>
</dbReference>
<name>A0A370GG54_9NOCA</name>
<dbReference type="EMBL" id="QQAZ01000024">
    <property type="protein sequence ID" value="RDI42795.1"/>
    <property type="molecule type" value="Genomic_DNA"/>
</dbReference>
<evidence type="ECO:0000313" key="2">
    <source>
        <dbReference type="Proteomes" id="UP000255355"/>
    </source>
</evidence>
<evidence type="ECO:0000313" key="1">
    <source>
        <dbReference type="EMBL" id="RDI42795.1"/>
    </source>
</evidence>
<protein>
    <submittedName>
        <fullName evidence="1">Polyketide cyclase/dehydrase/lipid transport protein</fullName>
    </submittedName>
</protein>
<reference evidence="1 2" key="1">
    <citation type="submission" date="2018-07" db="EMBL/GenBank/DDBJ databases">
        <title>Genomic Encyclopedia of Type Strains, Phase IV (KMG-IV): sequencing the most valuable type-strain genomes for metagenomic binning, comparative biology and taxonomic classification.</title>
        <authorList>
            <person name="Goeker M."/>
        </authorList>
    </citation>
    <scope>NUCLEOTIDE SEQUENCE [LARGE SCALE GENOMIC DNA]</scope>
    <source>
        <strain evidence="1 2">DSM 44952</strain>
    </source>
</reference>
<sequence>MNRIEVVQELAVAPPQLYSIISDTDSWGDWFTLHDRFLEQPPEQLQLNSRLVQAIRVMGMSHTVELTVTEFRPPIRLTLSGRGTGGMTCDFEFGIERSPAGTTLSISGVFEGPMLNAQLSRIVEEDGRTQLTASLDRLSTLAAARTPGPGR</sequence>
<dbReference type="Proteomes" id="UP000255355">
    <property type="component" value="Unassembled WGS sequence"/>
</dbReference>
<dbReference type="RefSeq" id="WP_068028076.1">
    <property type="nucleotide sequence ID" value="NZ_QQAZ01000024.1"/>
</dbReference>
<accession>A0A370GG54</accession>
<dbReference type="OrthoDB" id="4569164at2"/>
<dbReference type="Gene3D" id="3.30.530.20">
    <property type="match status" value="1"/>
</dbReference>
<dbReference type="InterPro" id="IPR019587">
    <property type="entry name" value="Polyketide_cyclase/dehydratase"/>
</dbReference>
<gene>
    <name evidence="1" type="ORF">DFR68_12458</name>
</gene>
<comment type="caution">
    <text evidence="1">The sequence shown here is derived from an EMBL/GenBank/DDBJ whole genome shotgun (WGS) entry which is preliminary data.</text>
</comment>
<dbReference type="InterPro" id="IPR023393">
    <property type="entry name" value="START-like_dom_sf"/>
</dbReference>
<dbReference type="STRING" id="1210089.GCA_001613165_06323"/>